<name>A0ABQ5N575_9CLOT</name>
<evidence type="ECO:0000313" key="2">
    <source>
        <dbReference type="Proteomes" id="UP001208567"/>
    </source>
</evidence>
<proteinExistence type="predicted"/>
<comment type="caution">
    <text evidence="1">The sequence shown here is derived from an EMBL/GenBank/DDBJ whole genome shotgun (WGS) entry which is preliminary data.</text>
</comment>
<keyword evidence="2" id="KW-1185">Reference proteome</keyword>
<dbReference type="Proteomes" id="UP001208567">
    <property type="component" value="Unassembled WGS sequence"/>
</dbReference>
<sequence length="352" mass="39406">MKKKLSLLSIIMCIMMIILSGCGQKIKLSTAILNNGKISSCSYEFNVTMNIPNNPKKVGNNPAENFINQGNTSINLKGDLKKEEQSQKVSGNLKLSSEGAAIEAPIFINTYNKGKDFDFFVGVPGVLKKSLGEVFANADSFYLSSKDLDGLMKKNLSQEEYTKYNNTRNSNADNKIGEQVGNDIISVFNKYKDKKKLEKFEAIDKKDTSKNGVVTFTLSKDDVKNIVSEYLGNEKYFNNFKALIQNSNSLKQIKDSQNDISKLSSKEMLERFNKSIDELKNINISFKFTIEDGYVTKTNAIIEIEDNQGKGSIKIDSNISNINGIKEITMPDKNSDKMINVIKILESFGYNQ</sequence>
<dbReference type="PROSITE" id="PS51257">
    <property type="entry name" value="PROKAR_LIPOPROTEIN"/>
    <property type="match status" value="1"/>
</dbReference>
<protein>
    <recommendedName>
        <fullName evidence="3">Lipoprotein</fullName>
    </recommendedName>
</protein>
<accession>A0ABQ5N575</accession>
<dbReference type="EMBL" id="BRXR01000001">
    <property type="protein sequence ID" value="GLC30306.1"/>
    <property type="molecule type" value="Genomic_DNA"/>
</dbReference>
<reference evidence="1 2" key="1">
    <citation type="journal article" date="2024" name="Int. J. Syst. Evol. Microbiol.">
        <title>Clostridium omnivorum sp. nov., isolated from anoxic soil under the treatment of reductive soil disinfestation.</title>
        <authorList>
            <person name="Ueki A."/>
            <person name="Tonouchi A."/>
            <person name="Kaku N."/>
            <person name="Honma S."/>
            <person name="Ueki K."/>
        </authorList>
    </citation>
    <scope>NUCLEOTIDE SEQUENCE [LARGE SCALE GENOMIC DNA]</scope>
    <source>
        <strain evidence="1 2">E14</strain>
    </source>
</reference>
<dbReference type="RefSeq" id="WP_264849567.1">
    <property type="nucleotide sequence ID" value="NZ_BRXR01000001.1"/>
</dbReference>
<organism evidence="1 2">
    <name type="scientific">Clostridium omnivorum</name>
    <dbReference type="NCBI Taxonomy" id="1604902"/>
    <lineage>
        <taxon>Bacteria</taxon>
        <taxon>Bacillati</taxon>
        <taxon>Bacillota</taxon>
        <taxon>Clostridia</taxon>
        <taxon>Eubacteriales</taxon>
        <taxon>Clostridiaceae</taxon>
        <taxon>Clostridium</taxon>
    </lineage>
</organism>
<evidence type="ECO:0000313" key="1">
    <source>
        <dbReference type="EMBL" id="GLC30306.1"/>
    </source>
</evidence>
<gene>
    <name evidence="1" type="ORF">bsdE14_17160</name>
</gene>
<evidence type="ECO:0008006" key="3">
    <source>
        <dbReference type="Google" id="ProtNLM"/>
    </source>
</evidence>